<reference evidence="2 3" key="1">
    <citation type="journal article" date="2006" name="Science">
        <title>Phytophthora genome sequences uncover evolutionary origins and mechanisms of pathogenesis.</title>
        <authorList>
            <person name="Tyler B.M."/>
            <person name="Tripathy S."/>
            <person name="Zhang X."/>
            <person name="Dehal P."/>
            <person name="Jiang R.H."/>
            <person name="Aerts A."/>
            <person name="Arredondo F.D."/>
            <person name="Baxter L."/>
            <person name="Bensasson D."/>
            <person name="Beynon J.L."/>
            <person name="Chapman J."/>
            <person name="Damasceno C.M."/>
            <person name="Dorrance A.E."/>
            <person name="Dou D."/>
            <person name="Dickerman A.W."/>
            <person name="Dubchak I.L."/>
            <person name="Garbelotto M."/>
            <person name="Gijzen M."/>
            <person name="Gordon S.G."/>
            <person name="Govers F."/>
            <person name="Grunwald N.J."/>
            <person name="Huang W."/>
            <person name="Ivors K.L."/>
            <person name="Jones R.W."/>
            <person name="Kamoun S."/>
            <person name="Krampis K."/>
            <person name="Lamour K.H."/>
            <person name="Lee M.K."/>
            <person name="McDonald W.H."/>
            <person name="Medina M."/>
            <person name="Meijer H.J."/>
            <person name="Nordberg E.K."/>
            <person name="Maclean D.J."/>
            <person name="Ospina-Giraldo M.D."/>
            <person name="Morris P.F."/>
            <person name="Phuntumart V."/>
            <person name="Putnam N.H."/>
            <person name="Rash S."/>
            <person name="Rose J.K."/>
            <person name="Sakihama Y."/>
            <person name="Salamov A.A."/>
            <person name="Savidor A."/>
            <person name="Scheuring C.F."/>
            <person name="Smith B.M."/>
            <person name="Sobral B.W."/>
            <person name="Terry A."/>
            <person name="Torto-Alalibo T.A."/>
            <person name="Win J."/>
            <person name="Xu Z."/>
            <person name="Zhang H."/>
            <person name="Grigoriev I.V."/>
            <person name="Rokhsar D.S."/>
            <person name="Boore J.L."/>
        </authorList>
    </citation>
    <scope>NUCLEOTIDE SEQUENCE [LARGE SCALE GENOMIC DNA]</scope>
    <source>
        <strain evidence="2 3">P6497</strain>
    </source>
</reference>
<sequence>MQEIMRGLQERHATSHAQFEATDTKLTRSLRAHNRVRAGLRTSGIAFQDTGTADAASSEESSEEHTKDVEMVTAGPRATAEPDGKNPLLDGAVRATESFDVQAKRWGKASDFGYLYFDHWKHRLTHKSNYTRLRFTLEELLPRLMGARDYAGAAKVLAVMYHRFAVTPALCIEASLEILRRQPDYRNDLLKFYESALKSRRIDMEEAEDDARLLANFGILCYWLMFIESKELRERLQSEDMDEEEEDDADADTNDGNGFDTSENIESVIESSYLFKTPIGVHILYQHSNSALRRAVALSPNSAMFLEHLVQLLVLVGDIQPACDYLEAFFHLNPEDPHGPRMLAGFLESYYPDSVDAQVAAFSSRWMKNDPSCSYPLEKMLELSSAGAVSSFSLTAALVEALDTCGSDLYLVENPEGALALWRNLAELLAAMDEDEFMQAQIDRDPLQRKTIADVGEERQWWKRVYFARPSSVDEVAALAQRDTTFMEVSIYRAAVADRLFPGLLPMMEALRSAMSASNVAFSQEHRRLFKRYQTDLANLLLTARISFSTMPFMHVTVTADNERQKNRSLPVFKGSSDTLHVIDRKSIVEKEVSGDKAEVVVTGAGETNEIDPKLVEELYEVLESEVGYSTASTLRSRRKRKADDITPAASTLIPAYVGMIEEEILSNPDASWVHVNTILHEKLRRSDMLVPTSTVVKQCMEFFQNRLRTNLTAYGHGGLMIRYEEFIATYVRRQRAKGQYEVTKDGAKEVVELMKRALPSPHPYFPSVEIVEETMRIKAGVFSRQRRLRLIEIKKLMKAVLRKLVYVDEKIFVDAWDSVCQRNGLFGVVTRTDIACALQIILPRHYYTVLEEIPYSVMRRLTSPTFRRDCNTAEEIHEKLGKGRRTLNEVKALLWVERYEALYGPYYDEEDKGESDSDISDSDSNVSSVSVSSVSVSSVSSDSSSSDSDSDSDSDSELSTDDNDTGSSILELRDATKKEQDTKAVTEVITVQDSPSEGESGHASSSSDDADYDDDDDEDEDGDN</sequence>
<evidence type="ECO:0000256" key="1">
    <source>
        <dbReference type="SAM" id="MobiDB-lite"/>
    </source>
</evidence>
<feature type="compositionally biased region" description="Acidic residues" evidence="1">
    <location>
        <begin position="1009"/>
        <end position="1025"/>
    </location>
</feature>
<organism evidence="2 3">
    <name type="scientific">Phytophthora sojae (strain P6497)</name>
    <name type="common">Soybean stem and root rot agent</name>
    <name type="synonym">Phytophthora megasperma f. sp. glycines</name>
    <dbReference type="NCBI Taxonomy" id="1094619"/>
    <lineage>
        <taxon>Eukaryota</taxon>
        <taxon>Sar</taxon>
        <taxon>Stramenopiles</taxon>
        <taxon>Oomycota</taxon>
        <taxon>Peronosporomycetes</taxon>
        <taxon>Peronosporales</taxon>
        <taxon>Peronosporaceae</taxon>
        <taxon>Phytophthora</taxon>
    </lineage>
</organism>
<feature type="region of interest" description="Disordered" evidence="1">
    <location>
        <begin position="908"/>
        <end position="1025"/>
    </location>
</feature>
<keyword evidence="3" id="KW-1185">Reference proteome</keyword>
<dbReference type="Proteomes" id="UP000002640">
    <property type="component" value="Unassembled WGS sequence"/>
</dbReference>
<feature type="compositionally biased region" description="Basic and acidic residues" evidence="1">
    <location>
        <begin position="972"/>
        <end position="985"/>
    </location>
</feature>
<name>G4Z4E8_PHYSP</name>
<dbReference type="GeneID" id="20656438"/>
<evidence type="ECO:0000313" key="3">
    <source>
        <dbReference type="Proteomes" id="UP000002640"/>
    </source>
</evidence>
<protein>
    <submittedName>
        <fullName evidence="2">Uncharacterized protein</fullName>
    </submittedName>
</protein>
<feature type="compositionally biased region" description="Acidic residues" evidence="1">
    <location>
        <begin position="908"/>
        <end position="922"/>
    </location>
</feature>
<dbReference type="AlphaFoldDB" id="G4Z4E8"/>
<feature type="region of interest" description="Disordered" evidence="1">
    <location>
        <begin position="236"/>
        <end position="260"/>
    </location>
</feature>
<proteinExistence type="predicted"/>
<dbReference type="InParanoid" id="G4Z4E8"/>
<dbReference type="RefSeq" id="XP_009522869.1">
    <property type="nucleotide sequence ID" value="XM_009524574.1"/>
</dbReference>
<feature type="compositionally biased region" description="Acidic residues" evidence="1">
    <location>
        <begin position="949"/>
        <end position="965"/>
    </location>
</feature>
<feature type="compositionally biased region" description="Acidic residues" evidence="1">
    <location>
        <begin position="239"/>
        <end position="253"/>
    </location>
</feature>
<accession>G4Z4E8</accession>
<dbReference type="KEGG" id="psoj:PHYSODRAFT_489505"/>
<gene>
    <name evidence="2" type="ORF">PHYSODRAFT_489505</name>
</gene>
<feature type="region of interest" description="Disordered" evidence="1">
    <location>
        <begin position="41"/>
        <end position="69"/>
    </location>
</feature>
<dbReference type="OMA" id="HILYQHA"/>
<evidence type="ECO:0000313" key="2">
    <source>
        <dbReference type="EMBL" id="EGZ20152.1"/>
    </source>
</evidence>
<dbReference type="EMBL" id="JH159153">
    <property type="protein sequence ID" value="EGZ20152.1"/>
    <property type="molecule type" value="Genomic_DNA"/>
</dbReference>
<feature type="compositionally biased region" description="Low complexity" evidence="1">
    <location>
        <begin position="923"/>
        <end position="948"/>
    </location>
</feature>
<feature type="compositionally biased region" description="Low complexity" evidence="1">
    <location>
        <begin position="998"/>
        <end position="1008"/>
    </location>
</feature>